<dbReference type="EnsemblMetazoa" id="GPAI030813-RA">
    <property type="protein sequence ID" value="GPAI030813-PA"/>
    <property type="gene ID" value="GPAI030813"/>
</dbReference>
<name>A0A1B0A0M8_GLOPL</name>
<dbReference type="AlphaFoldDB" id="A0A1B0A0M8"/>
<dbReference type="PANTHER" id="PTHR12247">
    <property type="entry name" value="POLYCOMB GROUP PROTEIN"/>
    <property type="match status" value="1"/>
</dbReference>
<dbReference type="GO" id="GO:0035102">
    <property type="term" value="C:PRC1 complex"/>
    <property type="evidence" value="ECO:0007669"/>
    <property type="project" value="TreeGrafter"/>
</dbReference>
<dbReference type="GO" id="GO:0003682">
    <property type="term" value="F:chromatin binding"/>
    <property type="evidence" value="ECO:0007669"/>
    <property type="project" value="TreeGrafter"/>
</dbReference>
<dbReference type="VEuPathDB" id="VectorBase:GPAI030813"/>
<dbReference type="InterPro" id="IPR013761">
    <property type="entry name" value="SAM/pointed_sf"/>
</dbReference>
<organism evidence="1 2">
    <name type="scientific">Glossina pallidipes</name>
    <name type="common">Tsetse fly</name>
    <dbReference type="NCBI Taxonomy" id="7398"/>
    <lineage>
        <taxon>Eukaryota</taxon>
        <taxon>Metazoa</taxon>
        <taxon>Ecdysozoa</taxon>
        <taxon>Arthropoda</taxon>
        <taxon>Hexapoda</taxon>
        <taxon>Insecta</taxon>
        <taxon>Pterygota</taxon>
        <taxon>Neoptera</taxon>
        <taxon>Endopterygota</taxon>
        <taxon>Diptera</taxon>
        <taxon>Brachycera</taxon>
        <taxon>Muscomorpha</taxon>
        <taxon>Hippoboscoidea</taxon>
        <taxon>Glossinidae</taxon>
        <taxon>Glossina</taxon>
    </lineage>
</organism>
<reference evidence="2" key="1">
    <citation type="submission" date="2014-03" db="EMBL/GenBank/DDBJ databases">
        <authorList>
            <person name="Aksoy S."/>
            <person name="Warren W."/>
            <person name="Wilson R.K."/>
        </authorList>
    </citation>
    <scope>NUCLEOTIDE SEQUENCE [LARGE SCALE GENOMIC DNA]</scope>
    <source>
        <strain evidence="2">IAEA</strain>
    </source>
</reference>
<accession>A0A1B0A0M8</accession>
<keyword evidence="2" id="KW-1185">Reference proteome</keyword>
<reference evidence="1" key="2">
    <citation type="submission" date="2020-05" db="UniProtKB">
        <authorList>
            <consortium name="EnsemblMetazoa"/>
        </authorList>
    </citation>
    <scope>IDENTIFICATION</scope>
    <source>
        <strain evidence="1">IAEA</strain>
    </source>
</reference>
<evidence type="ECO:0000313" key="1">
    <source>
        <dbReference type="EnsemblMetazoa" id="GPAI030813-PA"/>
    </source>
</evidence>
<dbReference type="Proteomes" id="UP000092445">
    <property type="component" value="Unassembled WGS sequence"/>
</dbReference>
<protein>
    <submittedName>
        <fullName evidence="1">SAM domain-containing protein</fullName>
    </submittedName>
</protein>
<sequence>MEEKGKRRMRKSMLAAVFVSDLPVSHQRARIRASALYGLFETMTARVLHPQLHFRDQCIDGSGLPLLTEDHLVNSLGMKLGPALKLRSALAKKLGGPCPNEEK</sequence>
<dbReference type="Gene3D" id="1.10.150.50">
    <property type="entry name" value="Transcription Factor, Ets-1"/>
    <property type="match status" value="1"/>
</dbReference>
<dbReference type="PANTHER" id="PTHR12247:SF138">
    <property type="entry name" value="POLYHOMEOTIC DISTAL, ISOFORM A-RELATED"/>
    <property type="match status" value="1"/>
</dbReference>
<dbReference type="GO" id="GO:0045892">
    <property type="term" value="P:negative regulation of DNA-templated transcription"/>
    <property type="evidence" value="ECO:0007669"/>
    <property type="project" value="TreeGrafter"/>
</dbReference>
<evidence type="ECO:0000313" key="2">
    <source>
        <dbReference type="Proteomes" id="UP000092445"/>
    </source>
</evidence>
<dbReference type="SUPFAM" id="SSF47769">
    <property type="entry name" value="SAM/Pointed domain"/>
    <property type="match status" value="1"/>
</dbReference>
<proteinExistence type="predicted"/>
<dbReference type="InterPro" id="IPR050548">
    <property type="entry name" value="PcG_chromatin_remod_factors"/>
</dbReference>
<dbReference type="GO" id="GO:0042393">
    <property type="term" value="F:histone binding"/>
    <property type="evidence" value="ECO:0007669"/>
    <property type="project" value="TreeGrafter"/>
</dbReference>